<evidence type="ECO:0000313" key="3">
    <source>
        <dbReference type="Proteomes" id="UP000242381"/>
    </source>
</evidence>
<evidence type="ECO:0000256" key="1">
    <source>
        <dbReference type="SAM" id="MobiDB-lite"/>
    </source>
</evidence>
<proteinExistence type="predicted"/>
<dbReference type="Proteomes" id="UP000242381">
    <property type="component" value="Unassembled WGS sequence"/>
</dbReference>
<dbReference type="VEuPathDB" id="FungiDB:BCV72DRAFT_337777"/>
<name>A0A1X0S9S4_RHIZD</name>
<dbReference type="EMBL" id="KV921284">
    <property type="protein sequence ID" value="ORE21060.1"/>
    <property type="molecule type" value="Genomic_DNA"/>
</dbReference>
<reference evidence="2 3" key="1">
    <citation type="journal article" date="2016" name="Proc. Natl. Acad. Sci. U.S.A.">
        <title>Lipid metabolic changes in an early divergent fungus govern the establishment of a mutualistic symbiosis with endobacteria.</title>
        <authorList>
            <person name="Lastovetsky O.A."/>
            <person name="Gaspar M.L."/>
            <person name="Mondo S.J."/>
            <person name="LaButti K.M."/>
            <person name="Sandor L."/>
            <person name="Grigoriev I.V."/>
            <person name="Henry S.A."/>
            <person name="Pawlowska T.E."/>
        </authorList>
    </citation>
    <scope>NUCLEOTIDE SEQUENCE [LARGE SCALE GENOMIC DNA]</scope>
    <source>
        <strain evidence="2 3">ATCC 11559</strain>
    </source>
</reference>
<gene>
    <name evidence="2" type="ORF">BCV71DRAFT_261468</name>
</gene>
<feature type="compositionally biased region" description="Basic and acidic residues" evidence="1">
    <location>
        <begin position="532"/>
        <end position="551"/>
    </location>
</feature>
<accession>A0A1X0S9S4</accession>
<organism evidence="2 3">
    <name type="scientific">Rhizopus microsporus</name>
    <dbReference type="NCBI Taxonomy" id="58291"/>
    <lineage>
        <taxon>Eukaryota</taxon>
        <taxon>Fungi</taxon>
        <taxon>Fungi incertae sedis</taxon>
        <taxon>Mucoromycota</taxon>
        <taxon>Mucoromycotina</taxon>
        <taxon>Mucoromycetes</taxon>
        <taxon>Mucorales</taxon>
        <taxon>Mucorineae</taxon>
        <taxon>Rhizopodaceae</taxon>
        <taxon>Rhizopus</taxon>
    </lineage>
</organism>
<sequence>MVNYARDRPRAQHIIQYRRLINRHLNDYLAITNYQRPDFVYAQQSAIIKGTKIYTAYTNNVHLTFGQHLRRAVNALFNTRQRIVDLRRVLSAQGMDDDEIKHRIRQDTILPAQTFKQAISQQPINMEQLSQAPIYMEALEALQSVFDAYNEGYNVGEQRLYYDAKRNPANHFKAFYQLSRLFEHLDSNILCQNILEIRWPNAVDKLNYRGRVVDLDSKALKPQEGGQLRFRETIQTDGVGVTVLKKRLDKQTMYTARFTVEYEDTSYITNLTRRNHQEISGRCVAVDPGRRDMLYFVHEDSTPEQPDLDVVQAEQALSQQPSSTVSIEDFDHFLQARSEQSAVFSRFYGHTITNHDNGYPLFRKIRLSAYFNKQRAEQKLIQDLRAKFGEDAVFVMGNWSGLHARYHEPIRGLGFRRLLEKHVFQIFLIDEYKTSRRCPRCHNEILHTFRRVPNPQPYRRERYPTVACHGLLSCTNPYCRPVMTAPDRYRLWNRDASACLNYIHILRGLRRNGMVPDRSLRVAVAPTRRRRRVDDQEQPRTRIRLDDDSPS</sequence>
<evidence type="ECO:0000313" key="2">
    <source>
        <dbReference type="EMBL" id="ORE21060.1"/>
    </source>
</evidence>
<feature type="region of interest" description="Disordered" evidence="1">
    <location>
        <begin position="526"/>
        <end position="551"/>
    </location>
</feature>
<dbReference type="AlphaFoldDB" id="A0A1X0S9S4"/>
<protein>
    <submittedName>
        <fullName evidence="2">Uncharacterized protein</fullName>
    </submittedName>
</protein>